<protein>
    <submittedName>
        <fullName evidence="2">Uncharacterized protein</fullName>
    </submittedName>
</protein>
<name>A0A6C0CP46_9ZZZZ</name>
<reference evidence="2" key="1">
    <citation type="journal article" date="2020" name="Nature">
        <title>Giant virus diversity and host interactions through global metagenomics.</title>
        <authorList>
            <person name="Schulz F."/>
            <person name="Roux S."/>
            <person name="Paez-Espino D."/>
            <person name="Jungbluth S."/>
            <person name="Walsh D.A."/>
            <person name="Denef V.J."/>
            <person name="McMahon K.D."/>
            <person name="Konstantinidis K.T."/>
            <person name="Eloe-Fadrosh E.A."/>
            <person name="Kyrpides N.C."/>
            <person name="Woyke T."/>
        </authorList>
    </citation>
    <scope>NUCLEOTIDE SEQUENCE</scope>
    <source>
        <strain evidence="2">GVMAG-M-3300021375-17</strain>
    </source>
</reference>
<accession>A0A6C0CP46</accession>
<keyword evidence="1" id="KW-1133">Transmembrane helix</keyword>
<keyword evidence="1" id="KW-0472">Membrane</keyword>
<keyword evidence="1" id="KW-0812">Transmembrane</keyword>
<sequence length="165" mass="19341">MKNKCLIYEIILMICILYYIHIMSDVQKETRKIIIKEAETARILLNTLKAGNDLFDNILQSNEIEVRIMQLLHLRQYSQMYKYAFDDWHKNNNEQSYIDVANTAGELHNLVEHDVYKTTLTTLLILQSNHLNRSVENIHEEYLGKMGELWKKAGLIQKLSLNTGS</sequence>
<proteinExistence type="predicted"/>
<evidence type="ECO:0000313" key="2">
    <source>
        <dbReference type="EMBL" id="QHT05489.1"/>
    </source>
</evidence>
<dbReference type="AlphaFoldDB" id="A0A6C0CP46"/>
<dbReference type="EMBL" id="MN739455">
    <property type="protein sequence ID" value="QHT05489.1"/>
    <property type="molecule type" value="Genomic_DNA"/>
</dbReference>
<organism evidence="2">
    <name type="scientific">viral metagenome</name>
    <dbReference type="NCBI Taxonomy" id="1070528"/>
    <lineage>
        <taxon>unclassified sequences</taxon>
        <taxon>metagenomes</taxon>
        <taxon>organismal metagenomes</taxon>
    </lineage>
</organism>
<feature type="transmembrane region" description="Helical" evidence="1">
    <location>
        <begin position="6"/>
        <end position="22"/>
    </location>
</feature>
<evidence type="ECO:0000256" key="1">
    <source>
        <dbReference type="SAM" id="Phobius"/>
    </source>
</evidence>